<dbReference type="Proteomes" id="UP001596152">
    <property type="component" value="Unassembled WGS sequence"/>
</dbReference>
<organism evidence="3 4">
    <name type="scientific">Brevundimonas staleyi</name>
    <dbReference type="NCBI Taxonomy" id="74326"/>
    <lineage>
        <taxon>Bacteria</taxon>
        <taxon>Pseudomonadati</taxon>
        <taxon>Pseudomonadota</taxon>
        <taxon>Alphaproteobacteria</taxon>
        <taxon>Caulobacterales</taxon>
        <taxon>Caulobacteraceae</taxon>
        <taxon>Brevundimonas</taxon>
    </lineage>
</organism>
<feature type="region of interest" description="Disordered" evidence="1">
    <location>
        <begin position="20"/>
        <end position="59"/>
    </location>
</feature>
<evidence type="ECO:0000313" key="4">
    <source>
        <dbReference type="Proteomes" id="UP001596152"/>
    </source>
</evidence>
<feature type="signal peptide" evidence="2">
    <location>
        <begin position="1"/>
        <end position="22"/>
    </location>
</feature>
<evidence type="ECO:0000313" key="3">
    <source>
        <dbReference type="EMBL" id="MFC5343749.1"/>
    </source>
</evidence>
<keyword evidence="2" id="KW-0732">Signal</keyword>
<accession>A0ABW0FR46</accession>
<dbReference type="InterPro" id="IPR042230">
    <property type="entry name" value="CusF_sf"/>
</dbReference>
<sequence>MTRTLISLAGAALMLSACGQPADPAAEPDAAAPVDTASAAGATDTATSPAAGSRSGSGAGVVTAVDAAAGTVTINHEAIPAVGWPAMTMSFTADPAVVQQAAVGDRVEFDLTVQGNAGEVTAIRPE</sequence>
<dbReference type="EMBL" id="JBHSLF010000014">
    <property type="protein sequence ID" value="MFC5343749.1"/>
    <property type="molecule type" value="Genomic_DNA"/>
</dbReference>
<feature type="chain" id="PRO_5047028831" evidence="2">
    <location>
        <begin position="23"/>
        <end position="126"/>
    </location>
</feature>
<name>A0ABW0FR46_9CAUL</name>
<reference evidence="4" key="1">
    <citation type="journal article" date="2019" name="Int. J. Syst. Evol. Microbiol.">
        <title>The Global Catalogue of Microorganisms (GCM) 10K type strain sequencing project: providing services to taxonomists for standard genome sequencing and annotation.</title>
        <authorList>
            <consortium name="The Broad Institute Genomics Platform"/>
            <consortium name="The Broad Institute Genome Sequencing Center for Infectious Disease"/>
            <person name="Wu L."/>
            <person name="Ma J."/>
        </authorList>
    </citation>
    <scope>NUCLEOTIDE SEQUENCE [LARGE SCALE GENOMIC DNA]</scope>
    <source>
        <strain evidence="4">JCM 12125</strain>
    </source>
</reference>
<protein>
    <submittedName>
        <fullName evidence="3">Copper-binding protein</fullName>
    </submittedName>
</protein>
<evidence type="ECO:0000256" key="1">
    <source>
        <dbReference type="SAM" id="MobiDB-lite"/>
    </source>
</evidence>
<gene>
    <name evidence="3" type="ORF">ACFPIE_07480</name>
</gene>
<dbReference type="PROSITE" id="PS51257">
    <property type="entry name" value="PROKAR_LIPOPROTEIN"/>
    <property type="match status" value="1"/>
</dbReference>
<dbReference type="Pfam" id="PF11604">
    <property type="entry name" value="CusF_Ec"/>
    <property type="match status" value="1"/>
</dbReference>
<comment type="caution">
    <text evidence="3">The sequence shown here is derived from an EMBL/GenBank/DDBJ whole genome shotgun (WGS) entry which is preliminary data.</text>
</comment>
<feature type="compositionally biased region" description="Low complexity" evidence="1">
    <location>
        <begin position="21"/>
        <end position="59"/>
    </location>
</feature>
<dbReference type="RefSeq" id="WP_289648448.1">
    <property type="nucleotide sequence ID" value="NZ_CP169082.1"/>
</dbReference>
<dbReference type="InterPro" id="IPR021647">
    <property type="entry name" value="CusF_Ec"/>
</dbReference>
<keyword evidence="4" id="KW-1185">Reference proteome</keyword>
<proteinExistence type="predicted"/>
<dbReference type="Gene3D" id="2.40.50.320">
    <property type="entry name" value="Copper binding periplasmic protein CusF"/>
    <property type="match status" value="1"/>
</dbReference>
<evidence type="ECO:0000256" key="2">
    <source>
        <dbReference type="SAM" id="SignalP"/>
    </source>
</evidence>